<feature type="non-terminal residue" evidence="1">
    <location>
        <position position="102"/>
    </location>
</feature>
<dbReference type="EMBL" id="CAJNIZ010013381">
    <property type="protein sequence ID" value="CAE7348201.1"/>
    <property type="molecule type" value="Genomic_DNA"/>
</dbReference>
<proteinExistence type="predicted"/>
<feature type="non-terminal residue" evidence="1">
    <location>
        <position position="1"/>
    </location>
</feature>
<gene>
    <name evidence="1" type="primary">lacC</name>
    <name evidence="1" type="ORF">SPIL2461_LOCUS8266</name>
</gene>
<protein>
    <submittedName>
        <fullName evidence="1">LacC protein</fullName>
    </submittedName>
</protein>
<accession>A0A812PFE8</accession>
<dbReference type="AlphaFoldDB" id="A0A812PFE8"/>
<reference evidence="1" key="1">
    <citation type="submission" date="2021-02" db="EMBL/GenBank/DDBJ databases">
        <authorList>
            <person name="Dougan E. K."/>
            <person name="Rhodes N."/>
            <person name="Thang M."/>
            <person name="Chan C."/>
        </authorList>
    </citation>
    <scope>NUCLEOTIDE SEQUENCE</scope>
</reference>
<sequence>LHSRRWRGRLSRHEQAGFVGSPLDLAASYSEATWVCCCRSREAWMVWMLGSMWRTLGGDPWLRQRLEGELEACRTRSMSRWSARERPTWVLSWRRFWPWTAC</sequence>
<organism evidence="1 2">
    <name type="scientific">Symbiodinium pilosum</name>
    <name type="common">Dinoflagellate</name>
    <dbReference type="NCBI Taxonomy" id="2952"/>
    <lineage>
        <taxon>Eukaryota</taxon>
        <taxon>Sar</taxon>
        <taxon>Alveolata</taxon>
        <taxon>Dinophyceae</taxon>
        <taxon>Suessiales</taxon>
        <taxon>Symbiodiniaceae</taxon>
        <taxon>Symbiodinium</taxon>
    </lineage>
</organism>
<name>A0A812PFE8_SYMPI</name>
<evidence type="ECO:0000313" key="1">
    <source>
        <dbReference type="EMBL" id="CAE7348201.1"/>
    </source>
</evidence>
<keyword evidence="2" id="KW-1185">Reference proteome</keyword>
<dbReference type="Proteomes" id="UP000649617">
    <property type="component" value="Unassembled WGS sequence"/>
</dbReference>
<evidence type="ECO:0000313" key="2">
    <source>
        <dbReference type="Proteomes" id="UP000649617"/>
    </source>
</evidence>
<comment type="caution">
    <text evidence="1">The sequence shown here is derived from an EMBL/GenBank/DDBJ whole genome shotgun (WGS) entry which is preliminary data.</text>
</comment>